<dbReference type="Proteomes" id="UP000887568">
    <property type="component" value="Unplaced"/>
</dbReference>
<name>A0A914B9D4_PATMI</name>
<dbReference type="OMA" id="GNTTKDY"/>
<organism evidence="2 3">
    <name type="scientific">Patiria miniata</name>
    <name type="common">Bat star</name>
    <name type="synonym">Asterina miniata</name>
    <dbReference type="NCBI Taxonomy" id="46514"/>
    <lineage>
        <taxon>Eukaryota</taxon>
        <taxon>Metazoa</taxon>
        <taxon>Echinodermata</taxon>
        <taxon>Eleutherozoa</taxon>
        <taxon>Asterozoa</taxon>
        <taxon>Asteroidea</taxon>
        <taxon>Valvatacea</taxon>
        <taxon>Valvatida</taxon>
        <taxon>Asterinidae</taxon>
        <taxon>Patiria</taxon>
    </lineage>
</organism>
<dbReference type="OrthoDB" id="5973266at2759"/>
<dbReference type="GeneID" id="119740985"/>
<sequence length="280" mass="31272">MASECPASTSTSTETRISCYSKRSQEAANERLFTAIDGVIGKNTEWSEEQKDRLRRRFREVYKNSLHENCTVDGQSWAEAVDDADTTKEFEPVDLKKKGDAEQMAADLDSLIVVTVAKRKEFPPRLSQQLAKKLRCQHTAAEQHKPVIPKAIEDHSPILSVQDEKDISSHVTTFSDQVSVLSRLLPDLEDKAGRIYESLNIHASLATNKTQRVITQPAKNESKMAASLTPLRTQAEADETPTAIPQNDAAATKRQKLTAQIHNHPIKRYKSRPTDAVNPT</sequence>
<proteinExistence type="predicted"/>
<feature type="region of interest" description="Disordered" evidence="1">
    <location>
        <begin position="232"/>
        <end position="280"/>
    </location>
</feature>
<evidence type="ECO:0000256" key="1">
    <source>
        <dbReference type="SAM" id="MobiDB-lite"/>
    </source>
</evidence>
<dbReference type="PANTHER" id="PTHR31749:SF3">
    <property type="entry name" value="KINETOCHORE-ASSOCIATED PROTEIN NSL1 HOMOLOG"/>
    <property type="match status" value="1"/>
</dbReference>
<dbReference type="EnsemblMetazoa" id="XM_038216522.1">
    <property type="protein sequence ID" value="XP_038072450.1"/>
    <property type="gene ID" value="LOC119740985"/>
</dbReference>
<dbReference type="GO" id="GO:0000444">
    <property type="term" value="C:MIS12/MIND type complex"/>
    <property type="evidence" value="ECO:0007669"/>
    <property type="project" value="TreeGrafter"/>
</dbReference>
<evidence type="ECO:0000313" key="2">
    <source>
        <dbReference type="EnsemblMetazoa" id="XP_038072450.1"/>
    </source>
</evidence>
<dbReference type="GO" id="GO:0000070">
    <property type="term" value="P:mitotic sister chromatid segregation"/>
    <property type="evidence" value="ECO:0007669"/>
    <property type="project" value="InterPro"/>
</dbReference>
<dbReference type="Pfam" id="PF08641">
    <property type="entry name" value="Mis14"/>
    <property type="match status" value="1"/>
</dbReference>
<dbReference type="RefSeq" id="XP_038072450.1">
    <property type="nucleotide sequence ID" value="XM_038216522.1"/>
</dbReference>
<dbReference type="AlphaFoldDB" id="A0A914B9D4"/>
<evidence type="ECO:0000313" key="3">
    <source>
        <dbReference type="Proteomes" id="UP000887568"/>
    </source>
</evidence>
<dbReference type="InterPro" id="IPR013950">
    <property type="entry name" value="Mis14/Nsl1"/>
</dbReference>
<keyword evidence="3" id="KW-1185">Reference proteome</keyword>
<dbReference type="PANTHER" id="PTHR31749">
    <property type="entry name" value="KINETOCHORE-ASSOCIATED PROTEIN NSL1 HOMOLOG"/>
    <property type="match status" value="1"/>
</dbReference>
<protein>
    <submittedName>
        <fullName evidence="2">Uncharacterized protein</fullName>
    </submittedName>
</protein>
<accession>A0A914B9D4</accession>
<feature type="region of interest" description="Disordered" evidence="1">
    <location>
        <begin position="1"/>
        <end position="20"/>
    </location>
</feature>
<reference evidence="2" key="1">
    <citation type="submission" date="2022-11" db="UniProtKB">
        <authorList>
            <consortium name="EnsemblMetazoa"/>
        </authorList>
    </citation>
    <scope>IDENTIFICATION</scope>
</reference>